<dbReference type="Proteomes" id="UP000265540">
    <property type="component" value="Unassembled WGS sequence"/>
</dbReference>
<evidence type="ECO:0000313" key="2">
    <source>
        <dbReference type="Proteomes" id="UP000265540"/>
    </source>
</evidence>
<name>A0A3A4ZAL8_UNCKA</name>
<dbReference type="PANTHER" id="PTHR34309:SF1">
    <property type="entry name" value="PROTEIN GLCG"/>
    <property type="match status" value="1"/>
</dbReference>
<protein>
    <submittedName>
        <fullName evidence="1">Heme-binding protein</fullName>
    </submittedName>
</protein>
<organism evidence="1 2">
    <name type="scientific">candidate division WWE3 bacterium</name>
    <dbReference type="NCBI Taxonomy" id="2053526"/>
    <lineage>
        <taxon>Bacteria</taxon>
        <taxon>Katanobacteria</taxon>
    </lineage>
</organism>
<accession>A0A3A4ZAL8</accession>
<dbReference type="InterPro" id="IPR038084">
    <property type="entry name" value="PduO/GlcC-like_sf"/>
</dbReference>
<dbReference type="AlphaFoldDB" id="A0A3A4ZAL8"/>
<gene>
    <name evidence="1" type="ORF">C4561_05530</name>
</gene>
<dbReference type="Pfam" id="PF03928">
    <property type="entry name" value="HbpS-like"/>
    <property type="match status" value="1"/>
</dbReference>
<reference evidence="1 2" key="1">
    <citation type="journal article" date="2017" name="ISME J.">
        <title>Energy and carbon metabolisms in a deep terrestrial subsurface fluid microbial community.</title>
        <authorList>
            <person name="Momper L."/>
            <person name="Jungbluth S.P."/>
            <person name="Lee M.D."/>
            <person name="Amend J.P."/>
        </authorList>
    </citation>
    <scope>NUCLEOTIDE SEQUENCE [LARGE SCALE GENOMIC DNA]</scope>
    <source>
        <strain evidence="1">SURF_46</strain>
    </source>
</reference>
<dbReference type="InterPro" id="IPR005624">
    <property type="entry name" value="PduO/GlcC-like"/>
</dbReference>
<comment type="caution">
    <text evidence="1">The sequence shown here is derived from an EMBL/GenBank/DDBJ whole genome shotgun (WGS) entry which is preliminary data.</text>
</comment>
<dbReference type="PANTHER" id="PTHR34309">
    <property type="entry name" value="SLR1406 PROTEIN"/>
    <property type="match status" value="1"/>
</dbReference>
<dbReference type="InterPro" id="IPR052517">
    <property type="entry name" value="GlcG_carb_metab_protein"/>
</dbReference>
<dbReference type="EMBL" id="QZJF01000023">
    <property type="protein sequence ID" value="RJR26321.1"/>
    <property type="molecule type" value="Genomic_DNA"/>
</dbReference>
<dbReference type="SUPFAM" id="SSF143744">
    <property type="entry name" value="GlcG-like"/>
    <property type="match status" value="1"/>
</dbReference>
<dbReference type="Gene3D" id="3.30.450.150">
    <property type="entry name" value="Haem-degrading domain"/>
    <property type="match status" value="1"/>
</dbReference>
<sequence>MLLTLEKARKAIEAAEKKASELNIKVTVVIVDENGILIAANRMDGALSVSPIFATAKAFTAGTLGLPTGEIAKYAGPDKPYYGVSALNEGKFTTISGGLPIVLGGKLSGGIGVGGSYDVTEDTACAQAGVDALK</sequence>
<evidence type="ECO:0000313" key="1">
    <source>
        <dbReference type="EMBL" id="RJR26321.1"/>
    </source>
</evidence>
<proteinExistence type="predicted"/>